<evidence type="ECO:0000313" key="1">
    <source>
        <dbReference type="EMBL" id="PWA38547.1"/>
    </source>
</evidence>
<dbReference type="EMBL" id="PKPP01015528">
    <property type="protein sequence ID" value="PWA38547.1"/>
    <property type="molecule type" value="Genomic_DNA"/>
</dbReference>
<evidence type="ECO:0000313" key="2">
    <source>
        <dbReference type="Proteomes" id="UP000245207"/>
    </source>
</evidence>
<comment type="caution">
    <text evidence="1">The sequence shown here is derived from an EMBL/GenBank/DDBJ whole genome shotgun (WGS) entry which is preliminary data.</text>
</comment>
<proteinExistence type="predicted"/>
<accession>A0A2U1KP46</accession>
<gene>
    <name evidence="1" type="ORF">CTI12_AA580360</name>
</gene>
<reference evidence="1 2" key="1">
    <citation type="journal article" date="2018" name="Mol. Plant">
        <title>The genome of Artemisia annua provides insight into the evolution of Asteraceae family and artemisinin biosynthesis.</title>
        <authorList>
            <person name="Shen Q."/>
            <person name="Zhang L."/>
            <person name="Liao Z."/>
            <person name="Wang S."/>
            <person name="Yan T."/>
            <person name="Shi P."/>
            <person name="Liu M."/>
            <person name="Fu X."/>
            <person name="Pan Q."/>
            <person name="Wang Y."/>
            <person name="Lv Z."/>
            <person name="Lu X."/>
            <person name="Zhang F."/>
            <person name="Jiang W."/>
            <person name="Ma Y."/>
            <person name="Chen M."/>
            <person name="Hao X."/>
            <person name="Li L."/>
            <person name="Tang Y."/>
            <person name="Lv G."/>
            <person name="Zhou Y."/>
            <person name="Sun X."/>
            <person name="Brodelius P.E."/>
            <person name="Rose J.K.C."/>
            <person name="Tang K."/>
        </authorList>
    </citation>
    <scope>NUCLEOTIDE SEQUENCE [LARGE SCALE GENOMIC DNA]</scope>
    <source>
        <strain evidence="2">cv. Huhao1</strain>
        <tissue evidence="1">Leaf</tissue>
    </source>
</reference>
<organism evidence="1 2">
    <name type="scientific">Artemisia annua</name>
    <name type="common">Sweet wormwood</name>
    <dbReference type="NCBI Taxonomy" id="35608"/>
    <lineage>
        <taxon>Eukaryota</taxon>
        <taxon>Viridiplantae</taxon>
        <taxon>Streptophyta</taxon>
        <taxon>Embryophyta</taxon>
        <taxon>Tracheophyta</taxon>
        <taxon>Spermatophyta</taxon>
        <taxon>Magnoliopsida</taxon>
        <taxon>eudicotyledons</taxon>
        <taxon>Gunneridae</taxon>
        <taxon>Pentapetalae</taxon>
        <taxon>asterids</taxon>
        <taxon>campanulids</taxon>
        <taxon>Asterales</taxon>
        <taxon>Asteraceae</taxon>
        <taxon>Asteroideae</taxon>
        <taxon>Anthemideae</taxon>
        <taxon>Artemisiinae</taxon>
        <taxon>Artemisia</taxon>
    </lineage>
</organism>
<protein>
    <submittedName>
        <fullName evidence="1">Uncharacterized protein</fullName>
    </submittedName>
</protein>
<dbReference type="AlphaFoldDB" id="A0A2U1KP46"/>
<sequence>MVGFEGHQNSVVNSLGSKGHGSKCAQCTASLPASEHILFASAGFSRLFKVKHEGIHSHVLAFIIDGVVFCITVGHVEVDMVEAQLNHM</sequence>
<name>A0A2U1KP46_ARTAN</name>
<dbReference type="Proteomes" id="UP000245207">
    <property type="component" value="Unassembled WGS sequence"/>
</dbReference>
<keyword evidence="2" id="KW-1185">Reference proteome</keyword>